<evidence type="ECO:0000313" key="2">
    <source>
        <dbReference type="Proteomes" id="UP000230709"/>
    </source>
</evidence>
<protein>
    <submittedName>
        <fullName evidence="1">Uncharacterized protein</fullName>
    </submittedName>
</protein>
<dbReference type="KEGG" id="mtw:CQW49_23210"/>
<reference evidence="2" key="1">
    <citation type="submission" date="2017-10" db="EMBL/GenBank/DDBJ databases">
        <title>Completed PacBio SMRT sequence of Methylosinus trichosporium OB3b reveals presence of a third large plasmid.</title>
        <authorList>
            <person name="Charles T.C."/>
            <person name="Lynch M.D.J."/>
            <person name="Heil J.R."/>
            <person name="Cheng J."/>
        </authorList>
    </citation>
    <scope>NUCLEOTIDE SEQUENCE [LARGE SCALE GENOMIC DNA]</scope>
    <source>
        <strain evidence="2">OB3b</strain>
        <plasmid evidence="2">pob3b2</plasmid>
    </source>
</reference>
<accession>A0A2D2D7B3</accession>
<proteinExistence type="predicted"/>
<dbReference type="AlphaFoldDB" id="A0A2D2D7B3"/>
<name>A0A2D2D7B3_METT3</name>
<gene>
    <name evidence="1" type="ORF">CQW49_23210</name>
</gene>
<evidence type="ECO:0000313" key="1">
    <source>
        <dbReference type="EMBL" id="ATQ70863.1"/>
    </source>
</evidence>
<dbReference type="Proteomes" id="UP000230709">
    <property type="component" value="Plasmid pOB3b2"/>
</dbReference>
<keyword evidence="2" id="KW-1185">Reference proteome</keyword>
<dbReference type="EMBL" id="CP023739">
    <property type="protein sequence ID" value="ATQ70863.1"/>
    <property type="molecule type" value="Genomic_DNA"/>
</dbReference>
<organism evidence="1 2">
    <name type="scientific">Methylosinus trichosporium (strain ATCC 35070 / NCIMB 11131 / UNIQEM 75 / OB3b)</name>
    <dbReference type="NCBI Taxonomy" id="595536"/>
    <lineage>
        <taxon>Bacteria</taxon>
        <taxon>Pseudomonadati</taxon>
        <taxon>Pseudomonadota</taxon>
        <taxon>Alphaproteobacteria</taxon>
        <taxon>Hyphomicrobiales</taxon>
        <taxon>Methylocystaceae</taxon>
        <taxon>Methylosinus</taxon>
    </lineage>
</organism>
<geneLocation type="plasmid" evidence="2">
    <name>pob3b2</name>
</geneLocation>
<sequence>MNSSAGYSRANSSVAFRMAEAVVDLLDVDEADGGRRFQGAPKNKVLHRARELADLDSAVEAERKGHGNAYRANCRGAIHGRQHIETMTYVHLSEVAGFRVGARCGQAVGVP</sequence>
<keyword evidence="1" id="KW-0614">Plasmid</keyword>